<comment type="catalytic activity">
    <reaction evidence="10">
        <text>[(1-&gt;4)-N-acetyl-beta-D-glucosaminyl](n) + UDP-N-acetyl-alpha-D-glucosamine = [(1-&gt;4)-N-acetyl-beta-D-glucosaminyl](n+1) + UDP + H(+)</text>
        <dbReference type="Rhea" id="RHEA:16637"/>
        <dbReference type="Rhea" id="RHEA-COMP:9593"/>
        <dbReference type="Rhea" id="RHEA-COMP:9595"/>
        <dbReference type="ChEBI" id="CHEBI:15378"/>
        <dbReference type="ChEBI" id="CHEBI:17029"/>
        <dbReference type="ChEBI" id="CHEBI:57705"/>
        <dbReference type="ChEBI" id="CHEBI:58223"/>
        <dbReference type="EC" id="2.4.1.16"/>
    </reaction>
    <physiologicalReaction direction="left-to-right" evidence="10">
        <dbReference type="Rhea" id="RHEA:16638"/>
    </physiologicalReaction>
</comment>
<keyword evidence="15" id="KW-1185">Reference proteome</keyword>
<evidence type="ECO:0000256" key="6">
    <source>
        <dbReference type="ARBA" id="ARBA00022692"/>
    </source>
</evidence>
<feature type="transmembrane region" description="Helical" evidence="12">
    <location>
        <begin position="1101"/>
        <end position="1125"/>
    </location>
</feature>
<feature type="compositionally biased region" description="Basic and acidic residues" evidence="11">
    <location>
        <begin position="21"/>
        <end position="40"/>
    </location>
</feature>
<keyword evidence="4" id="KW-0328">Glycosyltransferase</keyword>
<proteinExistence type="predicted"/>
<evidence type="ECO:0000259" key="13">
    <source>
        <dbReference type="SMART" id="SM01117"/>
    </source>
</evidence>
<feature type="transmembrane region" description="Helical" evidence="12">
    <location>
        <begin position="1047"/>
        <end position="1069"/>
    </location>
</feature>
<feature type="transmembrane region" description="Helical" evidence="12">
    <location>
        <begin position="219"/>
        <end position="239"/>
    </location>
</feature>
<evidence type="ECO:0000256" key="8">
    <source>
        <dbReference type="ARBA" id="ARBA00023136"/>
    </source>
</evidence>
<feature type="domain" description="Cytochrome b5 heme-binding" evidence="13">
    <location>
        <begin position="381"/>
        <end position="460"/>
    </location>
</feature>
<dbReference type="Pfam" id="PF22997">
    <property type="entry name" value="CHS4"/>
    <property type="match status" value="1"/>
</dbReference>
<feature type="compositionally biased region" description="Low complexity" evidence="11">
    <location>
        <begin position="170"/>
        <end position="179"/>
    </location>
</feature>
<keyword evidence="7 12" id="KW-1133">Transmembrane helix</keyword>
<dbReference type="SUPFAM" id="SSF53448">
    <property type="entry name" value="Nucleotide-diphospho-sugar transferases"/>
    <property type="match status" value="1"/>
</dbReference>
<evidence type="ECO:0000313" key="14">
    <source>
        <dbReference type="EMBL" id="CAH2351209.1"/>
    </source>
</evidence>
<evidence type="ECO:0000256" key="10">
    <source>
        <dbReference type="ARBA" id="ARBA00049510"/>
    </source>
</evidence>
<dbReference type="EMBL" id="CAKXYY010000003">
    <property type="protein sequence ID" value="CAH2351209.1"/>
    <property type="molecule type" value="Genomic_DNA"/>
</dbReference>
<evidence type="ECO:0000313" key="15">
    <source>
        <dbReference type="Proteomes" id="UP000837801"/>
    </source>
</evidence>
<feature type="region of interest" description="Disordered" evidence="11">
    <location>
        <begin position="1177"/>
        <end position="1208"/>
    </location>
</feature>
<evidence type="ECO:0000256" key="1">
    <source>
        <dbReference type="ARBA" id="ARBA00004651"/>
    </source>
</evidence>
<keyword evidence="8 12" id="KW-0472">Membrane</keyword>
<feature type="region of interest" description="Disordered" evidence="11">
    <location>
        <begin position="1"/>
        <end position="103"/>
    </location>
</feature>
<organism evidence="14 15">
    <name type="scientific">[Candida] railenensis</name>
    <dbReference type="NCBI Taxonomy" id="45579"/>
    <lineage>
        <taxon>Eukaryota</taxon>
        <taxon>Fungi</taxon>
        <taxon>Dikarya</taxon>
        <taxon>Ascomycota</taxon>
        <taxon>Saccharomycotina</taxon>
        <taxon>Pichiomycetes</taxon>
        <taxon>Debaryomycetaceae</taxon>
        <taxon>Kurtzmaniella</taxon>
    </lineage>
</organism>
<keyword evidence="9" id="KW-0325">Glycoprotein</keyword>
<feature type="compositionally biased region" description="Polar residues" evidence="11">
    <location>
        <begin position="140"/>
        <end position="158"/>
    </location>
</feature>
<feature type="compositionally biased region" description="Polar residues" evidence="11">
    <location>
        <begin position="1"/>
        <end position="12"/>
    </location>
</feature>
<evidence type="ECO:0000256" key="4">
    <source>
        <dbReference type="ARBA" id="ARBA00022676"/>
    </source>
</evidence>
<dbReference type="AlphaFoldDB" id="A0A9P0QML1"/>
<keyword evidence="5" id="KW-0808">Transferase</keyword>
<dbReference type="EC" id="2.4.1.16" evidence="2"/>
<dbReference type="GO" id="GO:0004100">
    <property type="term" value="F:chitin synthase activity"/>
    <property type="evidence" value="ECO:0007669"/>
    <property type="project" value="UniProtKB-EC"/>
</dbReference>
<evidence type="ECO:0000256" key="7">
    <source>
        <dbReference type="ARBA" id="ARBA00022989"/>
    </source>
</evidence>
<evidence type="ECO:0000256" key="9">
    <source>
        <dbReference type="ARBA" id="ARBA00023180"/>
    </source>
</evidence>
<dbReference type="GO" id="GO:0005886">
    <property type="term" value="C:plasma membrane"/>
    <property type="evidence" value="ECO:0007669"/>
    <property type="project" value="UniProtKB-SubCell"/>
</dbReference>
<comment type="subcellular location">
    <subcellularLocation>
        <location evidence="1">Cell membrane</location>
        <topology evidence="1">Multi-pass membrane protein</topology>
    </subcellularLocation>
</comment>
<evidence type="ECO:0000256" key="5">
    <source>
        <dbReference type="ARBA" id="ARBA00022679"/>
    </source>
</evidence>
<name>A0A9P0QML1_9ASCO</name>
<dbReference type="GO" id="GO:0006031">
    <property type="term" value="P:chitin biosynthetic process"/>
    <property type="evidence" value="ECO:0007669"/>
    <property type="project" value="TreeGrafter"/>
</dbReference>
<dbReference type="SMART" id="SM01117">
    <property type="entry name" value="Cyt-b5"/>
    <property type="match status" value="1"/>
</dbReference>
<dbReference type="PANTHER" id="PTHR22914">
    <property type="entry name" value="CHITIN SYNTHASE"/>
    <property type="match status" value="1"/>
</dbReference>
<feature type="transmembrane region" description="Helical" evidence="12">
    <location>
        <begin position="1075"/>
        <end position="1094"/>
    </location>
</feature>
<dbReference type="InterPro" id="IPR029044">
    <property type="entry name" value="Nucleotide-diphossugar_trans"/>
</dbReference>
<dbReference type="Proteomes" id="UP000837801">
    <property type="component" value="Unassembled WGS sequence"/>
</dbReference>
<dbReference type="InterPro" id="IPR054295">
    <property type="entry name" value="CHS4-like_dom"/>
</dbReference>
<keyword evidence="3" id="KW-1003">Cell membrane</keyword>
<reference evidence="14" key="1">
    <citation type="submission" date="2022-03" db="EMBL/GenBank/DDBJ databases">
        <authorList>
            <person name="Legras J.-L."/>
            <person name="Devillers H."/>
            <person name="Grondin C."/>
        </authorList>
    </citation>
    <scope>NUCLEOTIDE SEQUENCE</scope>
    <source>
        <strain evidence="14">CLIB 1423</strain>
    </source>
</reference>
<protein>
    <recommendedName>
        <fullName evidence="2">chitin synthase</fullName>
        <ecNumber evidence="2">2.4.1.16</ecNumber>
    </recommendedName>
</protein>
<evidence type="ECO:0000256" key="11">
    <source>
        <dbReference type="SAM" id="MobiDB-lite"/>
    </source>
</evidence>
<feature type="compositionally biased region" description="Polar residues" evidence="11">
    <location>
        <begin position="76"/>
        <end position="88"/>
    </location>
</feature>
<feature type="region of interest" description="Disordered" evidence="11">
    <location>
        <begin position="133"/>
        <end position="180"/>
    </location>
</feature>
<sequence length="1208" mass="135560">MSFRQSINSSRYQEFDPETGDVARKRSLVKPERSRIDQSHPRYHYSQVANQESSHLRILPSSTGLNPGSVPENHRSPSPSHRGSTYSRNTNTTNNNNLNLPDLYEEGEEGIPLMEISSPTRNKEDGREMFGLNDEIDYSPNRNNVIKSSTNANASMPTSPAKKRARGSSEKSSSSSSSSTGLDFWKLYCYLITFWAPGPLLKLFGIKSKEQQYAWREKIGLLSCILYLGAFSAYVIFGFTRTVCFHNKVFVRNNDVLSSFLIMNGRAFDLSHSQHPKAAGIGIGTNVLYPPINAGGMDASFLFQNVNGNCKGLIKARDNATIPHSDDYLDLAWYMPCNLFKQDGSTKPNFTEPFYSGWACHTSELARGQYYNLTVAADVYFTWDDIKNSTRNLVVYNGVVLDLDLIDWISSDQVTYPEMFTELKNDPVFKGHDISVALTNSHQRQVARCLTEIVKVGTIDSETIGCIASTVVLVVSLIFILAVVLAKFIMACYFHWYVSRRQGTNEINSKSMLERDRQIDNWVDDPSSRAPIHEVPVEQRANYHSGKTNRQSIFIRNIENNNNTKKLATSSKSPLTTMSSQAALLSRKKDGNGHKRILSNHSLGNIASSSNLPRNRLSQSSLDLLGNHRPNSVYNPFEDFAINGLSPDIIHPDVVPQPPVEYQPTGYPLLHTLVLVTCYSEDEVAIRTTMDSIATTDYPNSHKLILVVCDGIIKGSGNDVSTPDIALSMMTDFTIPPDDVVACSYVAVAQGSKRHNMAKVYAGFYKYDDETVAPEKQQRVPVITVVKCGTPSEANSAKPGNRGKRDSQIILMSFLQKVMFDERMTEFEFEVFTSIWRITGLSAEFYEVNLMVDADTKVFPDSINHMCAEMVKDPMIMGLCGETKISNKKQSWVTAIQVFEYYISHHQSKAFESVFGGVTCLPGCFSMYRIKAPKGSDGYWVPILANPDIVERYSDNVVDTLHKKNLLLLGEDRFLSSLMLKTFPKRKQIFLPKAACKTIVPDSFGVLLSQRRRWINSTVHNLMELALVNDLCGTFCFSMQFVVMIELIGTLVLPMAICITIYVIIYAIVSTPTPVMSLVLLCVIFGLPGMLIVVTVSSWSYFVYFLIYILALPVWNLVLPSYAFWKFDDFSWGETRTVDGDIKGDHAGAEGLFDSSHITMKRWKEFERERRAKELNSENLGGLSYPRATWDPASEKEEEDFSNSGSSQ</sequence>
<evidence type="ECO:0000256" key="12">
    <source>
        <dbReference type="SAM" id="Phobius"/>
    </source>
</evidence>
<dbReference type="GO" id="GO:0030428">
    <property type="term" value="C:cell septum"/>
    <property type="evidence" value="ECO:0007669"/>
    <property type="project" value="TreeGrafter"/>
</dbReference>
<gene>
    <name evidence="14" type="ORF">CLIB1423_03S01134</name>
</gene>
<dbReference type="OrthoDB" id="370884at2759"/>
<dbReference type="InterPro" id="IPR001199">
    <property type="entry name" value="Cyt_B5-like_heme/steroid-bd"/>
</dbReference>
<feature type="transmembrane region" description="Helical" evidence="12">
    <location>
        <begin position="471"/>
        <end position="494"/>
    </location>
</feature>
<dbReference type="Pfam" id="PF03142">
    <property type="entry name" value="Chitin_synth_2"/>
    <property type="match status" value="1"/>
</dbReference>
<keyword evidence="6 12" id="KW-0812">Transmembrane</keyword>
<evidence type="ECO:0000256" key="3">
    <source>
        <dbReference type="ARBA" id="ARBA00022475"/>
    </source>
</evidence>
<evidence type="ECO:0000256" key="2">
    <source>
        <dbReference type="ARBA" id="ARBA00012543"/>
    </source>
</evidence>
<dbReference type="CDD" id="cd04190">
    <property type="entry name" value="Chitin_synth_C"/>
    <property type="match status" value="1"/>
</dbReference>
<comment type="caution">
    <text evidence="14">The sequence shown here is derived from an EMBL/GenBank/DDBJ whole genome shotgun (WGS) entry which is preliminary data.</text>
</comment>
<feature type="compositionally biased region" description="Low complexity" evidence="11">
    <location>
        <begin position="89"/>
        <end position="100"/>
    </location>
</feature>
<dbReference type="PANTHER" id="PTHR22914:SF16">
    <property type="entry name" value="CHITIN SYNTHASE 3"/>
    <property type="match status" value="1"/>
</dbReference>
<dbReference type="InterPro" id="IPR004835">
    <property type="entry name" value="Chitin_synth"/>
</dbReference>
<accession>A0A9P0QML1</accession>